<keyword evidence="15" id="KW-1185">Reference proteome</keyword>
<dbReference type="AlphaFoldDB" id="A0A9P8UZF9"/>
<dbReference type="EMBL" id="JAGPXC010000001">
    <property type="protein sequence ID" value="KAH6660998.1"/>
    <property type="molecule type" value="Genomic_DNA"/>
</dbReference>
<reference evidence="14" key="1">
    <citation type="journal article" date="2021" name="Nat. Commun.">
        <title>Genetic determinants of endophytism in the Arabidopsis root mycobiome.</title>
        <authorList>
            <person name="Mesny F."/>
            <person name="Miyauchi S."/>
            <person name="Thiergart T."/>
            <person name="Pickel B."/>
            <person name="Atanasova L."/>
            <person name="Karlsson M."/>
            <person name="Huettel B."/>
            <person name="Barry K.W."/>
            <person name="Haridas S."/>
            <person name="Chen C."/>
            <person name="Bauer D."/>
            <person name="Andreopoulos W."/>
            <person name="Pangilinan J."/>
            <person name="LaButti K."/>
            <person name="Riley R."/>
            <person name="Lipzen A."/>
            <person name="Clum A."/>
            <person name="Drula E."/>
            <person name="Henrissat B."/>
            <person name="Kohler A."/>
            <person name="Grigoriev I.V."/>
            <person name="Martin F.M."/>
            <person name="Hacquard S."/>
        </authorList>
    </citation>
    <scope>NUCLEOTIDE SEQUENCE</scope>
    <source>
        <strain evidence="14">MPI-SDFR-AT-0073</strain>
    </source>
</reference>
<dbReference type="Pfam" id="PF03443">
    <property type="entry name" value="AA9"/>
    <property type="match status" value="1"/>
</dbReference>
<dbReference type="EC" id="1.14.99.56" evidence="11"/>
<dbReference type="InterPro" id="IPR049892">
    <property type="entry name" value="AA9"/>
</dbReference>
<evidence type="ECO:0000256" key="12">
    <source>
        <dbReference type="SAM" id="SignalP"/>
    </source>
</evidence>
<dbReference type="CDD" id="cd21175">
    <property type="entry name" value="LPMO_AA9"/>
    <property type="match status" value="1"/>
</dbReference>
<evidence type="ECO:0000256" key="6">
    <source>
        <dbReference type="ARBA" id="ARBA00023157"/>
    </source>
</evidence>
<keyword evidence="3" id="KW-0964">Secreted</keyword>
<evidence type="ECO:0000256" key="3">
    <source>
        <dbReference type="ARBA" id="ARBA00022525"/>
    </source>
</evidence>
<feature type="signal peptide" evidence="12">
    <location>
        <begin position="1"/>
        <end position="18"/>
    </location>
</feature>
<evidence type="ECO:0000313" key="14">
    <source>
        <dbReference type="EMBL" id="KAH6660998.1"/>
    </source>
</evidence>
<evidence type="ECO:0000256" key="11">
    <source>
        <dbReference type="ARBA" id="ARBA00047174"/>
    </source>
</evidence>
<evidence type="ECO:0000256" key="9">
    <source>
        <dbReference type="ARBA" id="ARBA00044502"/>
    </source>
</evidence>
<comment type="caution">
    <text evidence="14">The sequence shown here is derived from an EMBL/GenBank/DDBJ whole genome shotgun (WGS) entry which is preliminary data.</text>
</comment>
<evidence type="ECO:0000256" key="2">
    <source>
        <dbReference type="ARBA" id="ARBA00004613"/>
    </source>
</evidence>
<dbReference type="PANTHER" id="PTHR33353:SF34">
    <property type="entry name" value="ENDO-BETA-1,4-GLUCANASE D"/>
    <property type="match status" value="1"/>
</dbReference>
<protein>
    <recommendedName>
        <fullName evidence="11">lytic cellulose monooxygenase (C4-dehydrogenating)</fullName>
        <ecNumber evidence="11">1.14.99.56</ecNumber>
    </recommendedName>
</protein>
<comment type="catalytic activity">
    <reaction evidence="10">
        <text>[(1-&gt;4)-beta-D-glucosyl]n+m + reduced acceptor + O2 = 4-dehydro-beta-D-glucosyl-[(1-&gt;4)-beta-D-glucosyl]n-1 + [(1-&gt;4)-beta-D-glucosyl]m + acceptor + H2O.</text>
        <dbReference type="EC" id="1.14.99.56"/>
    </reaction>
</comment>
<keyword evidence="4 12" id="KW-0732">Signal</keyword>
<keyword evidence="5" id="KW-0136">Cellulose degradation</keyword>
<comment type="similarity">
    <text evidence="9">Belongs to the polysaccharide monooxygenase AA9 family.</text>
</comment>
<proteinExistence type="inferred from homology"/>
<evidence type="ECO:0000259" key="13">
    <source>
        <dbReference type="Pfam" id="PF03443"/>
    </source>
</evidence>
<dbReference type="GeneID" id="70137517"/>
<feature type="domain" description="Auxiliary Activity family 9 catalytic" evidence="13">
    <location>
        <begin position="19"/>
        <end position="240"/>
    </location>
</feature>
<sequence>MWHTFVLSALGCAGLVAAHGWIDNITISGNLYTGFNPTAAPWVPDQGTIGWPSWNTDTGPVYSSDVSSPDIICQKNATNAKISASVSAGSDIVLRWTTWPDSHHGPIMTYLADCGGDCAKIDKTELKWFKIAEQGEITAGSGNGTPGYWASDEIMKSNAAWKVQIPASLKAGSYVLRNEILALHSAYEIGAAQFYPQCINLQITGSGTSSPDGVVGQELYRPTEPGVHYNIYNDEAKPTYIMPGPPLSKIKSQEGIPALGMHRTARTTES</sequence>
<dbReference type="RefSeq" id="XP_045965129.1">
    <property type="nucleotide sequence ID" value="XM_046108626.1"/>
</dbReference>
<keyword evidence="6" id="KW-1015">Disulfide bond</keyword>
<dbReference type="InterPro" id="IPR005103">
    <property type="entry name" value="AA9_LPMO"/>
</dbReference>
<dbReference type="GO" id="GO:0030245">
    <property type="term" value="P:cellulose catabolic process"/>
    <property type="evidence" value="ECO:0007669"/>
    <property type="project" value="UniProtKB-KW"/>
</dbReference>
<evidence type="ECO:0000256" key="1">
    <source>
        <dbReference type="ARBA" id="ARBA00001973"/>
    </source>
</evidence>
<dbReference type="GO" id="GO:0016787">
    <property type="term" value="F:hydrolase activity"/>
    <property type="evidence" value="ECO:0007669"/>
    <property type="project" value="UniProtKB-KW"/>
</dbReference>
<evidence type="ECO:0000256" key="8">
    <source>
        <dbReference type="ARBA" id="ARBA00023326"/>
    </source>
</evidence>
<comment type="subcellular location">
    <subcellularLocation>
        <location evidence="2">Secreted</location>
    </subcellularLocation>
</comment>
<dbReference type="GO" id="GO:0005576">
    <property type="term" value="C:extracellular region"/>
    <property type="evidence" value="ECO:0007669"/>
    <property type="project" value="UniProtKB-SubCell"/>
</dbReference>
<name>A0A9P8UZF9_9PEZI</name>
<dbReference type="PANTHER" id="PTHR33353">
    <property type="entry name" value="PUTATIVE (AFU_ORTHOLOGUE AFUA_1G12560)-RELATED"/>
    <property type="match status" value="1"/>
</dbReference>
<gene>
    <name evidence="14" type="ORF">BKA67DRAFT_667966</name>
</gene>
<dbReference type="OrthoDB" id="4849160at2759"/>
<evidence type="ECO:0000256" key="10">
    <source>
        <dbReference type="ARBA" id="ARBA00045077"/>
    </source>
</evidence>
<keyword evidence="14" id="KW-0378">Hydrolase</keyword>
<dbReference type="Proteomes" id="UP000758603">
    <property type="component" value="Unassembled WGS sequence"/>
</dbReference>
<evidence type="ECO:0000256" key="5">
    <source>
        <dbReference type="ARBA" id="ARBA00023001"/>
    </source>
</evidence>
<accession>A0A9P8UZF9</accession>
<keyword evidence="8" id="KW-0624">Polysaccharide degradation</keyword>
<evidence type="ECO:0000256" key="4">
    <source>
        <dbReference type="ARBA" id="ARBA00022729"/>
    </source>
</evidence>
<evidence type="ECO:0000256" key="7">
    <source>
        <dbReference type="ARBA" id="ARBA00023277"/>
    </source>
</evidence>
<keyword evidence="7" id="KW-0119">Carbohydrate metabolism</keyword>
<comment type="cofactor">
    <cofactor evidence="1">
        <name>Cu(2+)</name>
        <dbReference type="ChEBI" id="CHEBI:29036"/>
    </cofactor>
</comment>
<dbReference type="Gene3D" id="2.70.50.70">
    <property type="match status" value="1"/>
</dbReference>
<evidence type="ECO:0000313" key="15">
    <source>
        <dbReference type="Proteomes" id="UP000758603"/>
    </source>
</evidence>
<organism evidence="14 15">
    <name type="scientific">Truncatella angustata</name>
    <dbReference type="NCBI Taxonomy" id="152316"/>
    <lineage>
        <taxon>Eukaryota</taxon>
        <taxon>Fungi</taxon>
        <taxon>Dikarya</taxon>
        <taxon>Ascomycota</taxon>
        <taxon>Pezizomycotina</taxon>
        <taxon>Sordariomycetes</taxon>
        <taxon>Xylariomycetidae</taxon>
        <taxon>Amphisphaeriales</taxon>
        <taxon>Sporocadaceae</taxon>
        <taxon>Truncatella</taxon>
    </lineage>
</organism>
<feature type="chain" id="PRO_5040293393" description="lytic cellulose monooxygenase (C4-dehydrogenating)" evidence="12">
    <location>
        <begin position="19"/>
        <end position="270"/>
    </location>
</feature>